<evidence type="ECO:0000313" key="2">
    <source>
        <dbReference type="Proteomes" id="UP001652642"/>
    </source>
</evidence>
<accession>A0ABM5GJ65</accession>
<dbReference type="RefSeq" id="XP_072857704.1">
    <property type="nucleotide sequence ID" value="XM_073001603.1"/>
</dbReference>
<proteinExistence type="predicted"/>
<feature type="region of interest" description="Disordered" evidence="1">
    <location>
        <begin position="172"/>
        <end position="192"/>
    </location>
</feature>
<dbReference type="Proteomes" id="UP001652642">
    <property type="component" value="Chromosome 5"/>
</dbReference>
<organism evidence="2 3">
    <name type="scientific">Pogona vitticeps</name>
    <name type="common">central bearded dragon</name>
    <dbReference type="NCBI Taxonomy" id="103695"/>
    <lineage>
        <taxon>Eukaryota</taxon>
        <taxon>Metazoa</taxon>
        <taxon>Chordata</taxon>
        <taxon>Craniata</taxon>
        <taxon>Vertebrata</taxon>
        <taxon>Euteleostomi</taxon>
        <taxon>Lepidosauria</taxon>
        <taxon>Squamata</taxon>
        <taxon>Bifurcata</taxon>
        <taxon>Unidentata</taxon>
        <taxon>Episquamata</taxon>
        <taxon>Toxicofera</taxon>
        <taxon>Iguania</taxon>
        <taxon>Acrodonta</taxon>
        <taxon>Agamidae</taxon>
        <taxon>Amphibolurinae</taxon>
        <taxon>Pogona</taxon>
    </lineage>
</organism>
<sequence>MANYLFLAPGFTLPFSPLSPEAFEEIKCIAVKTWKQQAQESQNCSTTYAGAFGRKGLEDPTYCYVAPSSPTRIHKPHPTDVFLVNQLHQLPGPYGSPRCTAATDSGFCPSDAKKFKGQSHKIKHKAIIVPSPLTPLDIIQQGIKHTCLNGIQSQEETGAVSSASQDILTGWSGTPSSHSITKLQKTHSKPARGNQRHYYLHHIVQL</sequence>
<dbReference type="InterPro" id="IPR031708">
    <property type="entry name" value="DUF4722"/>
</dbReference>
<reference evidence="3" key="1">
    <citation type="submission" date="2025-08" db="UniProtKB">
        <authorList>
            <consortium name="RefSeq"/>
        </authorList>
    </citation>
    <scope>IDENTIFICATION</scope>
</reference>
<protein>
    <submittedName>
        <fullName evidence="3">Uncharacterized protein C4orf51 homolog isoform X1</fullName>
    </submittedName>
</protein>
<evidence type="ECO:0000256" key="1">
    <source>
        <dbReference type="SAM" id="MobiDB-lite"/>
    </source>
</evidence>
<dbReference type="GeneID" id="110073629"/>
<gene>
    <name evidence="3" type="primary">C5H4orf51</name>
</gene>
<evidence type="ECO:0000313" key="3">
    <source>
        <dbReference type="RefSeq" id="XP_072857704.1"/>
    </source>
</evidence>
<feature type="compositionally biased region" description="Polar residues" evidence="1">
    <location>
        <begin position="172"/>
        <end position="183"/>
    </location>
</feature>
<dbReference type="Pfam" id="PF15849">
    <property type="entry name" value="DUF4722"/>
    <property type="match status" value="1"/>
</dbReference>
<keyword evidence="2" id="KW-1185">Reference proteome</keyword>
<name>A0ABM5GJ65_9SAUR</name>